<proteinExistence type="predicted"/>
<comment type="caution">
    <text evidence="1">The sequence shown here is derived from an EMBL/GenBank/DDBJ whole genome shotgun (WGS) entry which is preliminary data.</text>
</comment>
<gene>
    <name evidence="1" type="ORF">PACLA_8A017415</name>
</gene>
<evidence type="ECO:0000313" key="1">
    <source>
        <dbReference type="EMBL" id="CAB3986914.1"/>
    </source>
</evidence>
<dbReference type="OrthoDB" id="5964095at2759"/>
<evidence type="ECO:0000313" key="2">
    <source>
        <dbReference type="Proteomes" id="UP001152795"/>
    </source>
</evidence>
<dbReference type="EMBL" id="CACRXK020001091">
    <property type="protein sequence ID" value="CAB3986914.1"/>
    <property type="molecule type" value="Genomic_DNA"/>
</dbReference>
<organism evidence="1 2">
    <name type="scientific">Paramuricea clavata</name>
    <name type="common">Red gorgonian</name>
    <name type="synonym">Violescent sea-whip</name>
    <dbReference type="NCBI Taxonomy" id="317549"/>
    <lineage>
        <taxon>Eukaryota</taxon>
        <taxon>Metazoa</taxon>
        <taxon>Cnidaria</taxon>
        <taxon>Anthozoa</taxon>
        <taxon>Octocorallia</taxon>
        <taxon>Malacalcyonacea</taxon>
        <taxon>Plexauridae</taxon>
        <taxon>Paramuricea</taxon>
    </lineage>
</organism>
<accession>A0A6S7G1Z0</accession>
<name>A0A6S7G1Z0_PARCT</name>
<sequence>MVEGTFKSVDPLAYYVNNVEDFDRDIVGACKRKDTAEIRRLASRGKADNVYDIFICISKNWHGYVLCVPAKVDPTFEDMITDVIKTPFDVPDLMLCFTFELCYEDERLQTYKIRKTFSLFKDIKGRIERSFFIGHYEELSPSGLQICAIHAAPHRYAVLLKDCVEFSKEFCIQALRFCSNGRAIENEVNKNIKAATASGFSFEHLSRNIKSSAWIGNVLLNGTDLSSIFSRRHSTIIACLVFVFILVYPVFVVVVYSWMK</sequence>
<keyword evidence="2" id="KW-1185">Reference proteome</keyword>
<protein>
    <submittedName>
        <fullName evidence="1">Uncharacterized protein</fullName>
    </submittedName>
</protein>
<dbReference type="AlphaFoldDB" id="A0A6S7G1Z0"/>
<dbReference type="Proteomes" id="UP001152795">
    <property type="component" value="Unassembled WGS sequence"/>
</dbReference>
<reference evidence="1" key="1">
    <citation type="submission" date="2020-04" db="EMBL/GenBank/DDBJ databases">
        <authorList>
            <person name="Alioto T."/>
            <person name="Alioto T."/>
            <person name="Gomez Garrido J."/>
        </authorList>
    </citation>
    <scope>NUCLEOTIDE SEQUENCE</scope>
    <source>
        <strain evidence="1">A484AB</strain>
    </source>
</reference>